<comment type="caution">
    <text evidence="13">The sequence shown here is derived from an EMBL/GenBank/DDBJ whole genome shotgun (WGS) entry which is preliminary data.</text>
</comment>
<dbReference type="PANTHER" id="PTHR42855:SF1">
    <property type="entry name" value="ABC TRANSPORTER DOMAIN-CONTAINING PROTEIN"/>
    <property type="match status" value="1"/>
</dbReference>
<dbReference type="GO" id="GO:0005737">
    <property type="term" value="C:cytoplasm"/>
    <property type="evidence" value="ECO:0007669"/>
    <property type="project" value="UniProtKB-SubCell"/>
</dbReference>
<evidence type="ECO:0000313" key="14">
    <source>
        <dbReference type="Proteomes" id="UP000030428"/>
    </source>
</evidence>
<evidence type="ECO:0000256" key="8">
    <source>
        <dbReference type="ARBA" id="ARBA00023204"/>
    </source>
</evidence>
<accession>A0A0A6SAL6</accession>
<dbReference type="Pfam" id="PF00005">
    <property type="entry name" value="ABC_tran"/>
    <property type="match status" value="2"/>
</dbReference>
<keyword evidence="4 11" id="KW-0227">DNA damage</keyword>
<dbReference type="GO" id="GO:0043022">
    <property type="term" value="F:ribosome binding"/>
    <property type="evidence" value="ECO:0007669"/>
    <property type="project" value="UniProtKB-UniRule"/>
</dbReference>
<feature type="coiled-coil region" evidence="11">
    <location>
        <begin position="561"/>
        <end position="612"/>
    </location>
</feature>
<keyword evidence="14" id="KW-1185">Reference proteome</keyword>
<keyword evidence="6 11" id="KW-0067">ATP-binding</keyword>
<dbReference type="GO" id="GO:0005524">
    <property type="term" value="F:ATP binding"/>
    <property type="evidence" value="ECO:0007669"/>
    <property type="project" value="UniProtKB-UniRule"/>
</dbReference>
<dbReference type="CDD" id="cd03221">
    <property type="entry name" value="ABCF_EF-3"/>
    <property type="match status" value="2"/>
</dbReference>
<dbReference type="EC" id="3.6.1.-" evidence="11"/>
<proteinExistence type="inferred from homology"/>
<keyword evidence="2 11" id="KW-0677">Repeat</keyword>
<dbReference type="Gene3D" id="3.40.50.300">
    <property type="entry name" value="P-loop containing nucleotide triphosphate hydrolases"/>
    <property type="match status" value="2"/>
</dbReference>
<dbReference type="Pfam" id="PF12848">
    <property type="entry name" value="ABC_tran_Xtn"/>
    <property type="match status" value="1"/>
</dbReference>
<dbReference type="InterPro" id="IPR032781">
    <property type="entry name" value="ABC_tran_Xtn"/>
</dbReference>
<sequence length="621" mass="70255">MIKLNNISIAFGHVALLDKIALRIDNKERVCLIGRNGEGKSTLLKIISREISADQGQVEYQTGCRIALLSQEPQFKANDTVFHAVAKSLGTVGELVEAYHNLVQRLAHNNDEDLLAQLETVQHRLEAEDGWRLEQRVETVLSKLKLPTEQKLGEMSGGWRRRVALAQVLVTEPDILLLDEPTNHLDIDAITWLEEILLEFKGGLLFISHDRRFMQRLATRIIELDRGQLTSYPGDYANYLRRKEASLAAESTQAAKFDKHLAQEEVWIRQGIKARRTRNEGRVRTLKKLREQRTQRREQIGKIRLNLDSGESSGRIVIEADAISKNYQNTPLIGDFSTLIMRGDRLGLIGPNGVGKTTLLKILLGELPPDTGTVKHGTKLSIAYFDQLRAQLDPEETVVDAIAQGQEMITINGHKKHVMSYLSDFLFAPARARSPVKSLSGGERNRLLLASLFTKPTNVLVLDEPTNDLDVETLELLEDLLSNYPGTLLLVSHDRHFLDNVVTSTIVFEGNGQIKEYVGGYQDWLRQRTVPHSAPTKKAAKPRAQKTRKLNYKEQRELADLPKLIETLETEQAELQNLISQPDFYRGEADQINQSLARLKTLEAELQTAYDRWEILEVLEN</sequence>
<dbReference type="Proteomes" id="UP000030428">
    <property type="component" value="Unassembled WGS sequence"/>
</dbReference>
<dbReference type="InterPro" id="IPR027417">
    <property type="entry name" value="P-loop_NTPase"/>
</dbReference>
<dbReference type="InterPro" id="IPR003439">
    <property type="entry name" value="ABC_transporter-like_ATP-bd"/>
</dbReference>
<dbReference type="Pfam" id="PF16326">
    <property type="entry name" value="ABC_tran_CTD"/>
    <property type="match status" value="1"/>
</dbReference>
<dbReference type="Gene3D" id="1.10.287.380">
    <property type="entry name" value="Valyl-tRNA synthetase, C-terminal domain"/>
    <property type="match status" value="1"/>
</dbReference>
<dbReference type="PANTHER" id="PTHR42855">
    <property type="entry name" value="ABC TRANSPORTER ATP-BINDING SUBUNIT"/>
    <property type="match status" value="1"/>
</dbReference>
<keyword evidence="8 11" id="KW-0234">DNA repair</keyword>
<comment type="function">
    <text evidence="11">Probably plays a role in ribosome assembly or function. May be involved in resolution of branched DNA intermediates that result from template switching in postreplication gaps. Binds DNA and has ATPase activity.</text>
</comment>
<keyword evidence="11" id="KW-0175">Coiled coil</keyword>
<dbReference type="SMART" id="SM00382">
    <property type="entry name" value="AAA"/>
    <property type="match status" value="2"/>
</dbReference>
<comment type="catalytic activity">
    <reaction evidence="9 11">
        <text>ATP + H2O = ADP + phosphate + H(+)</text>
        <dbReference type="Rhea" id="RHEA:13065"/>
        <dbReference type="ChEBI" id="CHEBI:15377"/>
        <dbReference type="ChEBI" id="CHEBI:15378"/>
        <dbReference type="ChEBI" id="CHEBI:30616"/>
        <dbReference type="ChEBI" id="CHEBI:43474"/>
        <dbReference type="ChEBI" id="CHEBI:456216"/>
    </reaction>
</comment>
<dbReference type="GO" id="GO:0016887">
    <property type="term" value="F:ATP hydrolysis activity"/>
    <property type="evidence" value="ECO:0007669"/>
    <property type="project" value="UniProtKB-UniRule"/>
</dbReference>
<dbReference type="PROSITE" id="PS00211">
    <property type="entry name" value="ABC_TRANSPORTER_1"/>
    <property type="match status" value="2"/>
</dbReference>
<dbReference type="AlphaFoldDB" id="A0A0A6SAL6"/>
<dbReference type="PROSITE" id="PS50893">
    <property type="entry name" value="ABC_TRANSPORTER_2"/>
    <property type="match status" value="2"/>
</dbReference>
<name>A0A0A6SAL6_9GAMM</name>
<dbReference type="InterPro" id="IPR003593">
    <property type="entry name" value="AAA+_ATPase"/>
</dbReference>
<evidence type="ECO:0000256" key="2">
    <source>
        <dbReference type="ARBA" id="ARBA00022737"/>
    </source>
</evidence>
<evidence type="ECO:0000256" key="1">
    <source>
        <dbReference type="ARBA" id="ARBA00022490"/>
    </source>
</evidence>
<feature type="domain" description="ABC transporter" evidence="12">
    <location>
        <begin position="2"/>
        <end position="251"/>
    </location>
</feature>
<dbReference type="EMBL" id="JSZA02000102">
    <property type="protein sequence ID" value="KHD09038.1"/>
    <property type="molecule type" value="Genomic_DNA"/>
</dbReference>
<dbReference type="SUPFAM" id="SSF52540">
    <property type="entry name" value="P-loop containing nucleoside triphosphate hydrolases"/>
    <property type="match status" value="2"/>
</dbReference>
<evidence type="ECO:0000313" key="13">
    <source>
        <dbReference type="EMBL" id="KHD09038.1"/>
    </source>
</evidence>
<dbReference type="InterPro" id="IPR037118">
    <property type="entry name" value="Val-tRNA_synth_C_sf"/>
</dbReference>
<evidence type="ECO:0000256" key="6">
    <source>
        <dbReference type="ARBA" id="ARBA00022840"/>
    </source>
</evidence>
<evidence type="ECO:0000256" key="9">
    <source>
        <dbReference type="ARBA" id="ARBA00049360"/>
    </source>
</evidence>
<reference evidence="13 14" key="1">
    <citation type="journal article" date="2016" name="Front. Microbiol.">
        <title>Single-Cell (Meta-)Genomics of a Dimorphic Candidatus Thiomargarita nelsonii Reveals Genomic Plasticity.</title>
        <authorList>
            <person name="Flood B.E."/>
            <person name="Fliss P."/>
            <person name="Jones D.S."/>
            <person name="Dick G.J."/>
            <person name="Jain S."/>
            <person name="Kaster A.K."/>
            <person name="Winkel M."/>
            <person name="Mussmann M."/>
            <person name="Bailey J."/>
        </authorList>
    </citation>
    <scope>NUCLEOTIDE SEQUENCE [LARGE SCALE GENOMIC DNA]</scope>
    <source>
        <strain evidence="13">Hydrate Ridge</strain>
    </source>
</reference>
<dbReference type="GO" id="GO:0006281">
    <property type="term" value="P:DNA repair"/>
    <property type="evidence" value="ECO:0007669"/>
    <property type="project" value="UniProtKB-KW"/>
</dbReference>
<gene>
    <name evidence="11" type="primary">uup</name>
    <name evidence="13" type="ORF">PN36_22095</name>
</gene>
<evidence type="ECO:0000259" key="12">
    <source>
        <dbReference type="PROSITE" id="PS50893"/>
    </source>
</evidence>
<keyword evidence="1 11" id="KW-0963">Cytoplasm</keyword>
<keyword evidence="5 11" id="KW-0378">Hydrolase</keyword>
<protein>
    <recommendedName>
        <fullName evidence="11">ATP-binding protein Uup</fullName>
        <ecNumber evidence="11">3.6.1.-</ecNumber>
    </recommendedName>
</protein>
<dbReference type="InterPro" id="IPR032524">
    <property type="entry name" value="ABC_tran_C"/>
</dbReference>
<evidence type="ECO:0000256" key="4">
    <source>
        <dbReference type="ARBA" id="ARBA00022763"/>
    </source>
</evidence>
<evidence type="ECO:0000256" key="5">
    <source>
        <dbReference type="ARBA" id="ARBA00022801"/>
    </source>
</evidence>
<evidence type="ECO:0000256" key="3">
    <source>
        <dbReference type="ARBA" id="ARBA00022741"/>
    </source>
</evidence>
<feature type="domain" description="ABC transporter" evidence="12">
    <location>
        <begin position="318"/>
        <end position="536"/>
    </location>
</feature>
<organism evidence="13 14">
    <name type="scientific">Candidatus Thiomargarita nelsonii</name>
    <dbReference type="NCBI Taxonomy" id="1003181"/>
    <lineage>
        <taxon>Bacteria</taxon>
        <taxon>Pseudomonadati</taxon>
        <taxon>Pseudomonadota</taxon>
        <taxon>Gammaproteobacteria</taxon>
        <taxon>Thiotrichales</taxon>
        <taxon>Thiotrichaceae</taxon>
        <taxon>Thiomargarita</taxon>
    </lineage>
</organism>
<evidence type="ECO:0000256" key="7">
    <source>
        <dbReference type="ARBA" id="ARBA00023125"/>
    </source>
</evidence>
<dbReference type="FunFam" id="3.40.50.300:FF:000309">
    <property type="entry name" value="ABC transporter ATP-binding protein"/>
    <property type="match status" value="1"/>
</dbReference>
<keyword evidence="3 11" id="KW-0547">Nucleotide-binding</keyword>
<dbReference type="InterPro" id="IPR051309">
    <property type="entry name" value="ABCF_ATPase"/>
</dbReference>
<dbReference type="InterPro" id="IPR043686">
    <property type="entry name" value="Uup"/>
</dbReference>
<feature type="binding site" evidence="11">
    <location>
        <begin position="34"/>
        <end position="41"/>
    </location>
    <ligand>
        <name>ATP</name>
        <dbReference type="ChEBI" id="CHEBI:30616"/>
        <label>1</label>
    </ligand>
</feature>
<comment type="similarity">
    <text evidence="10 11">Belongs to the ABC transporter superfamily. ABCF family. Uup subfamily.</text>
</comment>
<feature type="binding site" evidence="11">
    <location>
        <begin position="350"/>
        <end position="357"/>
    </location>
    <ligand>
        <name>ATP</name>
        <dbReference type="ChEBI" id="CHEBI:30616"/>
        <label>2</label>
    </ligand>
</feature>
<evidence type="ECO:0000256" key="10">
    <source>
        <dbReference type="ARBA" id="ARBA00061478"/>
    </source>
</evidence>
<evidence type="ECO:0000256" key="11">
    <source>
        <dbReference type="HAMAP-Rule" id="MF_00848"/>
    </source>
</evidence>
<dbReference type="FunFam" id="3.40.50.300:FF:000011">
    <property type="entry name" value="Putative ABC transporter ATP-binding component"/>
    <property type="match status" value="1"/>
</dbReference>
<dbReference type="InterPro" id="IPR017871">
    <property type="entry name" value="ABC_transporter-like_CS"/>
</dbReference>
<dbReference type="GO" id="GO:0003677">
    <property type="term" value="F:DNA binding"/>
    <property type="evidence" value="ECO:0007669"/>
    <property type="project" value="UniProtKB-UniRule"/>
</dbReference>
<keyword evidence="7 11" id="KW-0238">DNA-binding</keyword>
<dbReference type="HAMAP" id="MF_00848">
    <property type="entry name" value="Uup"/>
    <property type="match status" value="1"/>
</dbReference>
<comment type="subcellular location">
    <subcellularLocation>
        <location evidence="11">Cytoplasm</location>
    </subcellularLocation>
    <text evidence="11">Associates with ribosomes.</text>
</comment>